<dbReference type="GO" id="GO:0016491">
    <property type="term" value="F:oxidoreductase activity"/>
    <property type="evidence" value="ECO:0007669"/>
    <property type="project" value="UniProtKB-KW"/>
</dbReference>
<dbReference type="FunFam" id="3.40.50.720:FF:000084">
    <property type="entry name" value="Short-chain dehydrogenase reductase"/>
    <property type="match status" value="1"/>
</dbReference>
<protein>
    <submittedName>
        <fullName evidence="4">3-oxoacyl-ACP reductase</fullName>
    </submittedName>
</protein>
<evidence type="ECO:0000256" key="2">
    <source>
        <dbReference type="ARBA" id="ARBA00023002"/>
    </source>
</evidence>
<dbReference type="Pfam" id="PF00106">
    <property type="entry name" value="adh_short"/>
    <property type="match status" value="1"/>
</dbReference>
<evidence type="ECO:0000256" key="3">
    <source>
        <dbReference type="RuleBase" id="RU000363"/>
    </source>
</evidence>
<dbReference type="InterPro" id="IPR036291">
    <property type="entry name" value="NAD(P)-bd_dom_sf"/>
</dbReference>
<name>A0A261RBL4_9BORD</name>
<dbReference type="PANTHER" id="PTHR43669:SF12">
    <property type="entry name" value="BLR5618 PROTEIN"/>
    <property type="match status" value="1"/>
</dbReference>
<accession>A0A261RBL4</accession>
<comment type="caution">
    <text evidence="4">The sequence shown here is derived from an EMBL/GenBank/DDBJ whole genome shotgun (WGS) entry which is preliminary data.</text>
</comment>
<proteinExistence type="inferred from homology"/>
<dbReference type="EMBL" id="NEVK01000004">
    <property type="protein sequence ID" value="OZI22404.1"/>
    <property type="molecule type" value="Genomic_DNA"/>
</dbReference>
<dbReference type="PANTHER" id="PTHR43669">
    <property type="entry name" value="5-KETO-D-GLUCONATE 5-REDUCTASE"/>
    <property type="match status" value="1"/>
</dbReference>
<comment type="similarity">
    <text evidence="1 3">Belongs to the short-chain dehydrogenases/reductases (SDR) family.</text>
</comment>
<sequence length="256" mass="27348">MQSNEHSGARVALVTGAGTGIGRAVALEFLAQGYRVVLAGRRRELLEQTRTAAGDDGVRALVVPADVCDEQAVRQLFDETQRAYGRLDVLFNNAGRNAPAVPIEDLPVDTWREVVDVNLTGMFLCAQAAIRLMKAQQPQGGRIINNGSISAHAPRPFSIAYTATKHAVTGLTKSISLDCRSYGIACGQIDIGNAATDMTQRMAEGILQADGAKRVEPRMDVAHVAQAVLSMASLPLDANVQFMTIMATNMPFVGRG</sequence>
<dbReference type="OrthoDB" id="9810734at2"/>
<dbReference type="SUPFAM" id="SSF51735">
    <property type="entry name" value="NAD(P)-binding Rossmann-fold domains"/>
    <property type="match status" value="1"/>
</dbReference>
<dbReference type="PRINTS" id="PR00080">
    <property type="entry name" value="SDRFAMILY"/>
</dbReference>
<dbReference type="Proteomes" id="UP000216947">
    <property type="component" value="Unassembled WGS sequence"/>
</dbReference>
<keyword evidence="2" id="KW-0560">Oxidoreductase</keyword>
<dbReference type="Gene3D" id="3.40.50.720">
    <property type="entry name" value="NAD(P)-binding Rossmann-like Domain"/>
    <property type="match status" value="1"/>
</dbReference>
<reference evidence="5" key="1">
    <citation type="submission" date="2017-05" db="EMBL/GenBank/DDBJ databases">
        <title>Complete and WGS of Bordetella genogroups.</title>
        <authorList>
            <person name="Spilker T."/>
            <person name="Lipuma J."/>
        </authorList>
    </citation>
    <scope>NUCLEOTIDE SEQUENCE [LARGE SCALE GENOMIC DNA]</scope>
    <source>
        <strain evidence="5">AU18089</strain>
    </source>
</reference>
<dbReference type="InterPro" id="IPR020904">
    <property type="entry name" value="Sc_DH/Rdtase_CS"/>
</dbReference>
<evidence type="ECO:0000313" key="4">
    <source>
        <dbReference type="EMBL" id="OZI22404.1"/>
    </source>
</evidence>
<gene>
    <name evidence="4" type="ORF">CAL19_07635</name>
</gene>
<dbReference type="RefSeq" id="WP_026641273.1">
    <property type="nucleotide sequence ID" value="NZ_NEVI01000012.1"/>
</dbReference>
<dbReference type="InterPro" id="IPR002347">
    <property type="entry name" value="SDR_fam"/>
</dbReference>
<evidence type="ECO:0000313" key="5">
    <source>
        <dbReference type="Proteomes" id="UP000216947"/>
    </source>
</evidence>
<dbReference type="PRINTS" id="PR00081">
    <property type="entry name" value="GDHRDH"/>
</dbReference>
<evidence type="ECO:0000256" key="1">
    <source>
        <dbReference type="ARBA" id="ARBA00006484"/>
    </source>
</evidence>
<keyword evidence="5" id="KW-1185">Reference proteome</keyword>
<dbReference type="PROSITE" id="PS00061">
    <property type="entry name" value="ADH_SHORT"/>
    <property type="match status" value="1"/>
</dbReference>
<organism evidence="4 5">
    <name type="scientific">Bordetella genomosp. 7</name>
    <dbReference type="NCBI Taxonomy" id="1416805"/>
    <lineage>
        <taxon>Bacteria</taxon>
        <taxon>Pseudomonadati</taxon>
        <taxon>Pseudomonadota</taxon>
        <taxon>Betaproteobacteria</taxon>
        <taxon>Burkholderiales</taxon>
        <taxon>Alcaligenaceae</taxon>
        <taxon>Bordetella</taxon>
    </lineage>
</organism>
<dbReference type="AlphaFoldDB" id="A0A261RBL4"/>
<dbReference type="CDD" id="cd05233">
    <property type="entry name" value="SDR_c"/>
    <property type="match status" value="1"/>
</dbReference>